<reference evidence="1 2" key="1">
    <citation type="submission" date="2018-08" db="EMBL/GenBank/DDBJ databases">
        <title>Genome and evolution of the arbuscular mycorrhizal fungus Diversispora epigaea (formerly Glomus versiforme) and its bacterial endosymbionts.</title>
        <authorList>
            <person name="Sun X."/>
            <person name="Fei Z."/>
            <person name="Harrison M."/>
        </authorList>
    </citation>
    <scope>NUCLEOTIDE SEQUENCE [LARGE SCALE GENOMIC DNA]</scope>
    <source>
        <strain evidence="1 2">IT104</strain>
    </source>
</reference>
<keyword evidence="2" id="KW-1185">Reference proteome</keyword>
<gene>
    <name evidence="1" type="ORF">Glove_384g36</name>
</gene>
<dbReference type="EMBL" id="PQFF01000344">
    <property type="protein sequence ID" value="RHZ57705.1"/>
    <property type="molecule type" value="Genomic_DNA"/>
</dbReference>
<comment type="caution">
    <text evidence="1">The sequence shown here is derived from an EMBL/GenBank/DDBJ whole genome shotgun (WGS) entry which is preliminary data.</text>
</comment>
<proteinExistence type="predicted"/>
<name>A0A397H3K7_9GLOM</name>
<dbReference type="AlphaFoldDB" id="A0A397H3K7"/>
<sequence length="108" mass="12933">MWMQNAVRKIKRAREVGKKIRACTIIQRKVVEWIYRPSGLTAQELVFYYACLQNIRAEMRQINNRNFQKVWSRERTTGFYITLGPVTSEQISEKCDRIEAYLYHTLEV</sequence>
<evidence type="ECO:0000313" key="1">
    <source>
        <dbReference type="EMBL" id="RHZ57705.1"/>
    </source>
</evidence>
<dbReference type="Proteomes" id="UP000266861">
    <property type="component" value="Unassembled WGS sequence"/>
</dbReference>
<organism evidence="1 2">
    <name type="scientific">Diversispora epigaea</name>
    <dbReference type="NCBI Taxonomy" id="1348612"/>
    <lineage>
        <taxon>Eukaryota</taxon>
        <taxon>Fungi</taxon>
        <taxon>Fungi incertae sedis</taxon>
        <taxon>Mucoromycota</taxon>
        <taxon>Glomeromycotina</taxon>
        <taxon>Glomeromycetes</taxon>
        <taxon>Diversisporales</taxon>
        <taxon>Diversisporaceae</taxon>
        <taxon>Diversispora</taxon>
    </lineage>
</organism>
<evidence type="ECO:0000313" key="2">
    <source>
        <dbReference type="Proteomes" id="UP000266861"/>
    </source>
</evidence>
<accession>A0A397H3K7</accession>
<protein>
    <submittedName>
        <fullName evidence="1">Uncharacterized protein</fullName>
    </submittedName>
</protein>